<keyword evidence="2" id="KW-1133">Transmembrane helix</keyword>
<name>A0A1A9WR82_9MUSC</name>
<keyword evidence="2" id="KW-0472">Membrane</keyword>
<reference evidence="3" key="2">
    <citation type="submission" date="2020-05" db="UniProtKB">
        <authorList>
            <consortium name="EnsemblMetazoa"/>
        </authorList>
    </citation>
    <scope>IDENTIFICATION</scope>
    <source>
        <strain evidence="3">IAEA</strain>
    </source>
</reference>
<evidence type="ECO:0000313" key="4">
    <source>
        <dbReference type="Proteomes" id="UP000091820"/>
    </source>
</evidence>
<feature type="compositionally biased region" description="Polar residues" evidence="1">
    <location>
        <begin position="133"/>
        <end position="145"/>
    </location>
</feature>
<dbReference type="Proteomes" id="UP000091820">
    <property type="component" value="Unassembled WGS sequence"/>
</dbReference>
<feature type="compositionally biased region" description="Basic and acidic residues" evidence="1">
    <location>
        <begin position="185"/>
        <end position="195"/>
    </location>
</feature>
<keyword evidence="2" id="KW-0812">Transmembrane</keyword>
<dbReference type="AlphaFoldDB" id="A0A1A9WR82"/>
<evidence type="ECO:0000256" key="1">
    <source>
        <dbReference type="SAM" id="MobiDB-lite"/>
    </source>
</evidence>
<evidence type="ECO:0000313" key="3">
    <source>
        <dbReference type="EnsemblMetazoa" id="GBRI029239-PA"/>
    </source>
</evidence>
<sequence>MACALRRSPPKHSNVPKPMLCDLSVCNCQKCIQRRNEPESWKYKGKKLAKKLAHLSKKSPFGKAEGEDEVKCSDLTHVIFDIIGAISKTKVIVLSATAVVALAIFLHYAVVSLIHLKSTMQKKPPPAPINAEATKTGSRSAQPTQPTQSASKSATKASSTPKNSKPDPNKSPQPVPPSNSQLKPETPEACKKKEMPPPPFLYLPKSEKVTNRPAGLLRNKPTVLVTTRKSDRNRLKGGFCRNNCPPARNRRKFKFCSLLDSCDKRKFGGQDQSTNTEDRATNTPMSDEQGRAIFQTYRMCSYPMEMKSIPGPILYLYNCLFRRICPGPSETSVSDD</sequence>
<accession>A0A1A9WR82</accession>
<evidence type="ECO:0000256" key="2">
    <source>
        <dbReference type="SAM" id="Phobius"/>
    </source>
</evidence>
<reference evidence="4" key="1">
    <citation type="submission" date="2014-03" db="EMBL/GenBank/DDBJ databases">
        <authorList>
            <person name="Aksoy S."/>
            <person name="Warren W."/>
            <person name="Wilson R.K."/>
        </authorList>
    </citation>
    <scope>NUCLEOTIDE SEQUENCE [LARGE SCALE GENOMIC DNA]</scope>
    <source>
        <strain evidence="4">IAEA</strain>
    </source>
</reference>
<feature type="compositionally biased region" description="Low complexity" evidence="1">
    <location>
        <begin position="146"/>
        <end position="163"/>
    </location>
</feature>
<feature type="transmembrane region" description="Helical" evidence="2">
    <location>
        <begin position="91"/>
        <end position="116"/>
    </location>
</feature>
<proteinExistence type="predicted"/>
<dbReference type="VEuPathDB" id="VectorBase:GBRI029239"/>
<dbReference type="EnsemblMetazoa" id="GBRI029239-RA">
    <property type="protein sequence ID" value="GBRI029239-PA"/>
    <property type="gene ID" value="GBRI029239"/>
</dbReference>
<feature type="region of interest" description="Disordered" evidence="1">
    <location>
        <begin position="119"/>
        <end position="215"/>
    </location>
</feature>
<keyword evidence="4" id="KW-1185">Reference proteome</keyword>
<organism evidence="3 4">
    <name type="scientific">Glossina brevipalpis</name>
    <dbReference type="NCBI Taxonomy" id="37001"/>
    <lineage>
        <taxon>Eukaryota</taxon>
        <taxon>Metazoa</taxon>
        <taxon>Ecdysozoa</taxon>
        <taxon>Arthropoda</taxon>
        <taxon>Hexapoda</taxon>
        <taxon>Insecta</taxon>
        <taxon>Pterygota</taxon>
        <taxon>Neoptera</taxon>
        <taxon>Endopterygota</taxon>
        <taxon>Diptera</taxon>
        <taxon>Brachycera</taxon>
        <taxon>Muscomorpha</taxon>
        <taxon>Hippoboscoidea</taxon>
        <taxon>Glossinidae</taxon>
        <taxon>Glossina</taxon>
    </lineage>
</organism>
<protein>
    <submittedName>
        <fullName evidence="3">Uncharacterized protein</fullName>
    </submittedName>
</protein>